<evidence type="ECO:0000259" key="3">
    <source>
        <dbReference type="Pfam" id="PF00296"/>
    </source>
</evidence>
<dbReference type="Gene3D" id="3.20.20.30">
    <property type="entry name" value="Luciferase-like domain"/>
    <property type="match status" value="1"/>
</dbReference>
<comment type="caution">
    <text evidence="4">The sequence shown here is derived from an EMBL/GenBank/DDBJ whole genome shotgun (WGS) entry which is preliminary data.</text>
</comment>
<dbReference type="Proteomes" id="UP000310541">
    <property type="component" value="Unassembled WGS sequence"/>
</dbReference>
<dbReference type="InterPro" id="IPR011251">
    <property type="entry name" value="Luciferase-like_dom"/>
</dbReference>
<gene>
    <name evidence="4" type="ORF">FBF83_20075</name>
</gene>
<sequence length="342" mass="37713">MKLSVLDQSPVSRGNTPVDALRETTKLAQETEKLGYHRFWVSEHHSTKSLAGSSPEVLISHLAANTNTMRIGSGGVLLPHYSPYKVAENFRMLETLNPNRIDLGLGRAPGGMPNVTKALAGGNSMGIDHYLEQVNELASYLKGEDPNRLNVRATPLGRTTPEMWLLGSSAASAMMAAQRGLAFTFAHFINGNGGSTVVDRYLSRFVPSEFNETPQTNVAIFVVCGETEEEAEYLASGLDLAILLIEQGKSGEGFPSPDEAHQFSYSVFDKERIRENRSRMIVGDPEQVKNQIEELASKYQTEEVIINTITHDFESRIKSYKLIAEAFDLKENASLDKTNCNN</sequence>
<feature type="compositionally biased region" description="Polar residues" evidence="2">
    <location>
        <begin position="1"/>
        <end position="15"/>
    </location>
</feature>
<name>A0A4U1M7S8_9BACL</name>
<evidence type="ECO:0000313" key="4">
    <source>
        <dbReference type="EMBL" id="TKD66443.1"/>
    </source>
</evidence>
<accession>A0A4U1M7S8</accession>
<dbReference type="GO" id="GO:0016705">
    <property type="term" value="F:oxidoreductase activity, acting on paired donors, with incorporation or reduction of molecular oxygen"/>
    <property type="evidence" value="ECO:0007669"/>
    <property type="project" value="InterPro"/>
</dbReference>
<evidence type="ECO:0000256" key="1">
    <source>
        <dbReference type="ARBA" id="ARBA00007789"/>
    </source>
</evidence>
<dbReference type="Pfam" id="PF00296">
    <property type="entry name" value="Bac_luciferase"/>
    <property type="match status" value="1"/>
</dbReference>
<protein>
    <submittedName>
        <fullName evidence="4">LLM class flavin-dependent oxidoreductase</fullName>
    </submittedName>
</protein>
<dbReference type="InterPro" id="IPR036661">
    <property type="entry name" value="Luciferase-like_sf"/>
</dbReference>
<dbReference type="InterPro" id="IPR050766">
    <property type="entry name" value="Bact_Lucif_Oxidored"/>
</dbReference>
<dbReference type="CDD" id="cd00347">
    <property type="entry name" value="Flavin_utilizing_monoxygenases"/>
    <property type="match status" value="1"/>
</dbReference>
<feature type="region of interest" description="Disordered" evidence="2">
    <location>
        <begin position="1"/>
        <end position="20"/>
    </location>
</feature>
<feature type="domain" description="Luciferase-like" evidence="3">
    <location>
        <begin position="1"/>
        <end position="297"/>
    </location>
</feature>
<organism evidence="4 5">
    <name type="scientific">Guptibacillus hwajinpoensis</name>
    <dbReference type="NCBI Taxonomy" id="208199"/>
    <lineage>
        <taxon>Bacteria</taxon>
        <taxon>Bacillati</taxon>
        <taxon>Bacillota</taxon>
        <taxon>Bacilli</taxon>
        <taxon>Bacillales</taxon>
        <taxon>Guptibacillaceae</taxon>
        <taxon>Guptibacillus</taxon>
    </lineage>
</organism>
<dbReference type="OrthoDB" id="9780518at2"/>
<comment type="similarity">
    <text evidence="1">To bacterial alkanal monooxygenase alpha and beta chains.</text>
</comment>
<dbReference type="FunFam" id="3.20.20.30:FF:000002">
    <property type="entry name" value="LLM class flavin-dependent oxidoreductase"/>
    <property type="match status" value="1"/>
</dbReference>
<reference evidence="4 5" key="1">
    <citation type="submission" date="2019-04" db="EMBL/GenBank/DDBJ databases">
        <title>Genome sequence of Bacillus hwajinpoensis strain Y2.</title>
        <authorList>
            <person name="Fair J.L."/>
            <person name="Maclea K.S."/>
        </authorList>
    </citation>
    <scope>NUCLEOTIDE SEQUENCE [LARGE SCALE GENOMIC DNA]</scope>
    <source>
        <strain evidence="4 5">Y2</strain>
    </source>
</reference>
<evidence type="ECO:0000256" key="2">
    <source>
        <dbReference type="SAM" id="MobiDB-lite"/>
    </source>
</evidence>
<dbReference type="PANTHER" id="PTHR30137:SF19">
    <property type="entry name" value="LUCIFERASE-LIKE MONOOXYGENASE"/>
    <property type="match status" value="1"/>
</dbReference>
<dbReference type="SUPFAM" id="SSF51679">
    <property type="entry name" value="Bacterial luciferase-like"/>
    <property type="match status" value="1"/>
</dbReference>
<proteinExistence type="predicted"/>
<dbReference type="InterPro" id="IPR019949">
    <property type="entry name" value="CmoO-like"/>
</dbReference>
<dbReference type="PANTHER" id="PTHR30137">
    <property type="entry name" value="LUCIFERASE-LIKE MONOOXYGENASE"/>
    <property type="match status" value="1"/>
</dbReference>
<dbReference type="RefSeq" id="WP_136948872.1">
    <property type="nucleotide sequence ID" value="NZ_SWFM01000012.1"/>
</dbReference>
<evidence type="ECO:0000313" key="5">
    <source>
        <dbReference type="Proteomes" id="UP000310541"/>
    </source>
</evidence>
<dbReference type="GO" id="GO:0005829">
    <property type="term" value="C:cytosol"/>
    <property type="evidence" value="ECO:0007669"/>
    <property type="project" value="TreeGrafter"/>
</dbReference>
<dbReference type="AlphaFoldDB" id="A0A4U1M7S8"/>
<dbReference type="EMBL" id="SWFM01000012">
    <property type="protein sequence ID" value="TKD66443.1"/>
    <property type="molecule type" value="Genomic_DNA"/>
</dbReference>
<dbReference type="NCBIfam" id="TIGR03558">
    <property type="entry name" value="oxido_grp_1"/>
    <property type="match status" value="1"/>
</dbReference>